<dbReference type="Gene3D" id="3.40.50.300">
    <property type="entry name" value="P-loop containing nucleotide triphosphate hydrolases"/>
    <property type="match status" value="1"/>
</dbReference>
<accession>A0A510DUA8</accession>
<keyword evidence="2" id="KW-0808">Transferase</keyword>
<dbReference type="OrthoDB" id="43083at2157"/>
<dbReference type="RefSeq" id="WP_054846465.1">
    <property type="nucleotide sequence ID" value="NZ_AP018929.1"/>
</dbReference>
<dbReference type="EMBL" id="AP018930">
    <property type="protein sequence ID" value="BBG26497.1"/>
    <property type="molecule type" value="Genomic_DNA"/>
</dbReference>
<dbReference type="InterPro" id="IPR039430">
    <property type="entry name" value="Thymidylate_kin-like_dom"/>
</dbReference>
<dbReference type="KEGG" id="step:IC006_1036"/>
<evidence type="ECO:0000313" key="2">
    <source>
        <dbReference type="EMBL" id="BBG23744.1"/>
    </source>
</evidence>
<dbReference type="Pfam" id="PF02223">
    <property type="entry name" value="Thymidylate_kin"/>
    <property type="match status" value="1"/>
</dbReference>
<dbReference type="Proteomes" id="UP000322983">
    <property type="component" value="Chromosome"/>
</dbReference>
<evidence type="ECO:0000259" key="1">
    <source>
        <dbReference type="Pfam" id="PF02223"/>
    </source>
</evidence>
<dbReference type="InterPro" id="IPR027417">
    <property type="entry name" value="P-loop_NTPase"/>
</dbReference>
<evidence type="ECO:0000313" key="4">
    <source>
        <dbReference type="Proteomes" id="UP000322983"/>
    </source>
</evidence>
<reference evidence="5" key="1">
    <citation type="submission" date="2018-09" db="EMBL/GenBank/DDBJ databases">
        <title>Complete Genome Sequencing of Sulfolobus sp. JCM 16834.</title>
        <authorList>
            <person name="Kato S."/>
            <person name="Itoh T."/>
            <person name="Ohkuma M."/>
        </authorList>
    </citation>
    <scope>NUCLEOTIDE SEQUENCE [LARGE SCALE GENOMIC DNA]</scope>
    <source>
        <strain evidence="5">IC-007</strain>
    </source>
</reference>
<feature type="domain" description="Thymidylate kinase-like" evidence="1">
    <location>
        <begin position="9"/>
        <end position="144"/>
    </location>
</feature>
<dbReference type="SUPFAM" id="SSF52540">
    <property type="entry name" value="P-loop containing nucleoside triphosphate hydrolases"/>
    <property type="match status" value="1"/>
</dbReference>
<proteinExistence type="predicted"/>
<dbReference type="AlphaFoldDB" id="A0A510DUA8"/>
<gene>
    <name evidence="2" type="ORF">IC006_1036</name>
    <name evidence="3" type="ORF">IC007_1009</name>
</gene>
<name>A0A510DUA8_9CREN</name>
<evidence type="ECO:0000313" key="3">
    <source>
        <dbReference type="EMBL" id="BBG26497.1"/>
    </source>
</evidence>
<dbReference type="EMBL" id="AP018929">
    <property type="protein sequence ID" value="BBG23744.1"/>
    <property type="molecule type" value="Genomic_DNA"/>
</dbReference>
<dbReference type="STRING" id="1294262.GCA_001316085_02466"/>
<organism evidence="2 4">
    <name type="scientific">Sulfuracidifex tepidarius</name>
    <dbReference type="NCBI Taxonomy" id="1294262"/>
    <lineage>
        <taxon>Archaea</taxon>
        <taxon>Thermoproteota</taxon>
        <taxon>Thermoprotei</taxon>
        <taxon>Sulfolobales</taxon>
        <taxon>Sulfolobaceae</taxon>
        <taxon>Sulfuracidifex</taxon>
    </lineage>
</organism>
<sequence>MERGLLISVDGVEGSGRTLHVEALKKWLEDMGYVVSIIGLQTSQLMSEPLSEVKRNIVFQRFTLFLAYATDLADQAENAIKPSIKSGFIVIADGYTNTLKSWALTRKLDREWVDGVLSILPKPDISISLISPPKVIVRRIIKKRGFLDPLTSAVDLCINEDLFHSFLRYVNKFQSNLTMLTESSGGMAFRTNKTFDQTNKEITSYVEGFLKR</sequence>
<keyword evidence="4" id="KW-1185">Reference proteome</keyword>
<accession>A0A510E207</accession>
<keyword evidence="2" id="KW-0418">Kinase</keyword>
<evidence type="ECO:0000313" key="5">
    <source>
        <dbReference type="Proteomes" id="UP000325030"/>
    </source>
</evidence>
<dbReference type="Proteomes" id="UP000325030">
    <property type="component" value="Chromosome"/>
</dbReference>
<reference evidence="2 4" key="2">
    <citation type="journal article" date="2020" name="Int. J. Syst. Evol. Microbiol.">
        <title>Sulfuracidifex tepidarius gen. nov., sp. nov. and transfer of Sulfolobus metallicus Huber and Stetter 1992 to the genus Sulfuracidifex as Sulfuracidifex metallicus comb. nov.</title>
        <authorList>
            <person name="Itoh T."/>
            <person name="Miura T."/>
            <person name="Sakai H.D."/>
            <person name="Kato S."/>
            <person name="Ohkuma M."/>
            <person name="Takashina T."/>
        </authorList>
    </citation>
    <scope>NUCLEOTIDE SEQUENCE [LARGE SCALE GENOMIC DNA]</scope>
    <source>
        <strain evidence="2 4">IC-006</strain>
        <strain evidence="3">IC-007</strain>
    </source>
</reference>
<protein>
    <submittedName>
        <fullName evidence="2">Thymidylate kinase</fullName>
    </submittedName>
</protein>
<dbReference type="GO" id="GO:0016301">
    <property type="term" value="F:kinase activity"/>
    <property type="evidence" value="ECO:0007669"/>
    <property type="project" value="UniProtKB-KW"/>
</dbReference>
<dbReference type="GeneID" id="41717362"/>